<feature type="region of interest" description="Disordered" evidence="1">
    <location>
        <begin position="81"/>
        <end position="104"/>
    </location>
</feature>
<feature type="compositionally biased region" description="Basic and acidic residues" evidence="1">
    <location>
        <begin position="85"/>
        <end position="104"/>
    </location>
</feature>
<dbReference type="RefSeq" id="WP_005268670.1">
    <property type="nucleotide sequence ID" value="NZ_ANPE02000109.1"/>
</dbReference>
<sequence>MAFWKFTALRLGFVALIFVLGLFLQLGIIYSAIVSVIMAWCITYLFFRKMRDEAALALQNRLTGKAKPIRTSTEISDAMAEDEAVDRHGQLHVDADRKPRQAKD</sequence>
<organism evidence="3 4">
    <name type="scientific">Arthrobacter crystallopoietes BAB-32</name>
    <dbReference type="NCBI Taxonomy" id="1246476"/>
    <lineage>
        <taxon>Bacteria</taxon>
        <taxon>Bacillati</taxon>
        <taxon>Actinomycetota</taxon>
        <taxon>Actinomycetes</taxon>
        <taxon>Micrococcales</taxon>
        <taxon>Micrococcaceae</taxon>
        <taxon>Crystallibacter</taxon>
    </lineage>
</organism>
<gene>
    <name evidence="3" type="ORF">D477_009103</name>
</gene>
<keyword evidence="2" id="KW-1133">Transmembrane helix</keyword>
<protein>
    <recommendedName>
        <fullName evidence="5">DUF4229 domain-containing protein</fullName>
    </recommendedName>
</protein>
<feature type="transmembrane region" description="Helical" evidence="2">
    <location>
        <begin position="7"/>
        <end position="23"/>
    </location>
</feature>
<name>N1UZQ7_9MICC</name>
<dbReference type="Proteomes" id="UP000010729">
    <property type="component" value="Unassembled WGS sequence"/>
</dbReference>
<dbReference type="InterPro" id="IPR025323">
    <property type="entry name" value="DUF4229"/>
</dbReference>
<proteinExistence type="predicted"/>
<evidence type="ECO:0000313" key="3">
    <source>
        <dbReference type="EMBL" id="EMY34555.1"/>
    </source>
</evidence>
<evidence type="ECO:0000256" key="2">
    <source>
        <dbReference type="SAM" id="Phobius"/>
    </source>
</evidence>
<dbReference type="Pfam" id="PF14012">
    <property type="entry name" value="DUF4229"/>
    <property type="match status" value="1"/>
</dbReference>
<keyword evidence="4" id="KW-1185">Reference proteome</keyword>
<feature type="transmembrane region" description="Helical" evidence="2">
    <location>
        <begin position="29"/>
        <end position="47"/>
    </location>
</feature>
<keyword evidence="2" id="KW-0812">Transmembrane</keyword>
<dbReference type="AlphaFoldDB" id="N1UZQ7"/>
<evidence type="ECO:0008006" key="5">
    <source>
        <dbReference type="Google" id="ProtNLM"/>
    </source>
</evidence>
<comment type="caution">
    <text evidence="3">The sequence shown here is derived from an EMBL/GenBank/DDBJ whole genome shotgun (WGS) entry which is preliminary data.</text>
</comment>
<accession>N1UZQ7</accession>
<dbReference type="EMBL" id="ANPE02000109">
    <property type="protein sequence ID" value="EMY34555.1"/>
    <property type="molecule type" value="Genomic_DNA"/>
</dbReference>
<evidence type="ECO:0000313" key="4">
    <source>
        <dbReference type="Proteomes" id="UP000010729"/>
    </source>
</evidence>
<reference evidence="3 4" key="1">
    <citation type="journal article" date="2013" name="Genome Announc.">
        <title>Draft Genome Sequence of Arthrobacter crystallopoietes Strain BAB-32, Revealing Genes for Bioremediation.</title>
        <authorList>
            <person name="Joshi M.N."/>
            <person name="Pandit A.S."/>
            <person name="Sharma A."/>
            <person name="Pandya R.V."/>
            <person name="Desai S.M."/>
            <person name="Saxena A.K."/>
            <person name="Bagatharia S.B."/>
        </authorList>
    </citation>
    <scope>NUCLEOTIDE SEQUENCE [LARGE SCALE GENOMIC DNA]</scope>
    <source>
        <strain evidence="3 4">BAB-32</strain>
    </source>
</reference>
<dbReference type="OrthoDB" id="3268622at2"/>
<keyword evidence="2" id="KW-0472">Membrane</keyword>
<evidence type="ECO:0000256" key="1">
    <source>
        <dbReference type="SAM" id="MobiDB-lite"/>
    </source>
</evidence>